<comment type="similarity">
    <text evidence="2">Belongs to the SLX4 family.</text>
</comment>
<dbReference type="GO" id="GO:0006281">
    <property type="term" value="P:DNA repair"/>
    <property type="evidence" value="ECO:0007669"/>
    <property type="project" value="UniProtKB-KW"/>
</dbReference>
<dbReference type="OrthoDB" id="3997888at2759"/>
<keyword evidence="4" id="KW-0233">DNA recombination</keyword>
<evidence type="ECO:0000256" key="8">
    <source>
        <dbReference type="SAM" id="MobiDB-lite"/>
    </source>
</evidence>
<feature type="region of interest" description="Disordered" evidence="8">
    <location>
        <begin position="262"/>
        <end position="315"/>
    </location>
</feature>
<dbReference type="GO" id="GO:0006310">
    <property type="term" value="P:DNA recombination"/>
    <property type="evidence" value="ECO:0007669"/>
    <property type="project" value="UniProtKB-KW"/>
</dbReference>
<feature type="compositionally biased region" description="Low complexity" evidence="8">
    <location>
        <begin position="372"/>
        <end position="382"/>
    </location>
</feature>
<evidence type="ECO:0000256" key="7">
    <source>
        <dbReference type="ARBA" id="ARBA00029496"/>
    </source>
</evidence>
<comment type="subcellular location">
    <subcellularLocation>
        <location evidence="1">Nucleus</location>
    </subcellularLocation>
</comment>
<keyword evidence="3" id="KW-0227">DNA damage</keyword>
<dbReference type="Proteomes" id="UP000290900">
    <property type="component" value="Unassembled WGS sequence"/>
</dbReference>
<evidence type="ECO:0000256" key="4">
    <source>
        <dbReference type="ARBA" id="ARBA00023172"/>
    </source>
</evidence>
<evidence type="ECO:0000256" key="3">
    <source>
        <dbReference type="ARBA" id="ARBA00022763"/>
    </source>
</evidence>
<feature type="compositionally biased region" description="Basic and acidic residues" evidence="8">
    <location>
        <begin position="45"/>
        <end position="54"/>
    </location>
</feature>
<sequence length="585" mass="65563">MSSDDPATYLFGTQAQGTLDEWDRLDKQKEKISLLGQKFIYKGRDSIPEPVTEKKSKKTYRSRKRKKVDADAAGTTTKKRKKNNKIGSITERMSKKYSGKRSGIEQLSGKKEKLRPLMKLGSSFSSEDGGGSISSSLYTAEEWGQVLSQITRSFPKAAESRKESLESLAQKCSEGSPKEDGEIKLWNRSITAPEVLTKEEVKMLYDFTSDNEKSFLSSDKLDNLEEQIAGFDSPSAIMTLSQVVSSVCRDSKVDDDDVITIDDSCSQEEPSPITSSNVQRIADDLKKNNKTSGNTQQDPIRLLSSPKANEIPSPRGSFMLRSINQLPENFDNVDRISDSYSSDDSDDLICIGHKVMNEREASVKEDKEEDNTTTSSVQVPSSQKERGEEDANNSVSLSSKVDDFNFASQSKKIDEISKRLQTSLASEIPDSQNDAGDEFSFFEKFSTKQLKLQISEWGLKPVKSRKGMLSLLRMTCSMMEKELLEESLAKFDADKDDVLRISQVEAKEKAIIQKNVFNKIRDCLVENESLYDDVLMYKPLNIDTVMKYLHCKGMRDLDTDVVCECLDELGVCFTARELGEVSKGD</sequence>
<proteinExistence type="inferred from homology"/>
<evidence type="ECO:0000256" key="2">
    <source>
        <dbReference type="ARBA" id="ARBA00006661"/>
    </source>
</evidence>
<reference evidence="9 10" key="1">
    <citation type="submission" date="2018-12" db="EMBL/GenBank/DDBJ databases">
        <authorList>
            <person name="Tiukova I."/>
            <person name="Dainat J."/>
        </authorList>
    </citation>
    <scope>NUCLEOTIDE SEQUENCE [LARGE SCALE GENOMIC DNA]</scope>
</reference>
<dbReference type="EMBL" id="CAACVR010000023">
    <property type="protein sequence ID" value="VEU22495.1"/>
    <property type="molecule type" value="Genomic_DNA"/>
</dbReference>
<dbReference type="Pfam" id="PF09494">
    <property type="entry name" value="Slx4"/>
    <property type="match status" value="1"/>
</dbReference>
<feature type="compositionally biased region" description="Basic residues" evidence="8">
    <location>
        <begin position="55"/>
        <end position="67"/>
    </location>
</feature>
<dbReference type="GO" id="GO:0033557">
    <property type="term" value="C:Slx1-Slx4 complex"/>
    <property type="evidence" value="ECO:0007669"/>
    <property type="project" value="InterPro"/>
</dbReference>
<keyword evidence="6" id="KW-0539">Nucleus</keyword>
<protein>
    <recommendedName>
        <fullName evidence="7">Structure-specific endonuclease subunit SLX4</fullName>
    </recommendedName>
</protein>
<evidence type="ECO:0000313" key="10">
    <source>
        <dbReference type="Proteomes" id="UP000290900"/>
    </source>
</evidence>
<dbReference type="GO" id="GO:0006260">
    <property type="term" value="P:DNA replication"/>
    <property type="evidence" value="ECO:0007669"/>
    <property type="project" value="InterPro"/>
</dbReference>
<keyword evidence="10" id="KW-1185">Reference proteome</keyword>
<evidence type="ECO:0000256" key="1">
    <source>
        <dbReference type="ARBA" id="ARBA00004123"/>
    </source>
</evidence>
<feature type="compositionally biased region" description="Polar residues" evidence="8">
    <location>
        <begin position="267"/>
        <end position="279"/>
    </location>
</feature>
<keyword evidence="5" id="KW-0234">DNA repair</keyword>
<dbReference type="InParanoid" id="A0A448YNH8"/>
<accession>A0A448YNH8</accession>
<organism evidence="9 10">
    <name type="scientific">Brettanomyces naardenensis</name>
    <name type="common">Yeast</name>
    <dbReference type="NCBI Taxonomy" id="13370"/>
    <lineage>
        <taxon>Eukaryota</taxon>
        <taxon>Fungi</taxon>
        <taxon>Dikarya</taxon>
        <taxon>Ascomycota</taxon>
        <taxon>Saccharomycotina</taxon>
        <taxon>Pichiomycetes</taxon>
        <taxon>Pichiales</taxon>
        <taxon>Pichiaceae</taxon>
        <taxon>Brettanomyces</taxon>
    </lineage>
</organism>
<gene>
    <name evidence="9" type="ORF">BRENAR_LOCUS3226</name>
</gene>
<name>A0A448YNH8_BRENA</name>
<evidence type="ECO:0000256" key="5">
    <source>
        <dbReference type="ARBA" id="ARBA00023204"/>
    </source>
</evidence>
<feature type="region of interest" description="Disordered" evidence="8">
    <location>
        <begin position="45"/>
        <end position="112"/>
    </location>
</feature>
<dbReference type="AlphaFoldDB" id="A0A448YNH8"/>
<evidence type="ECO:0000256" key="6">
    <source>
        <dbReference type="ARBA" id="ARBA00023242"/>
    </source>
</evidence>
<evidence type="ECO:0000313" key="9">
    <source>
        <dbReference type="EMBL" id="VEU22495.1"/>
    </source>
</evidence>
<dbReference type="InterPro" id="IPR018574">
    <property type="entry name" value="Structure-sp_endonuc_su_Slx4"/>
</dbReference>
<feature type="region of interest" description="Disordered" evidence="8">
    <location>
        <begin position="360"/>
        <end position="395"/>
    </location>
</feature>